<dbReference type="Pfam" id="PF09831">
    <property type="entry name" value="DUF2058"/>
    <property type="match status" value="1"/>
</dbReference>
<proteinExistence type="predicted"/>
<name>A0A176S045_9GAMM</name>
<reference evidence="1 2" key="1">
    <citation type="submission" date="2016-05" db="EMBL/GenBank/DDBJ databases">
        <title>Single-cell genome of chain-forming Candidatus Thiomargarita nelsonii and comparison to other large sulfur-oxidizing bacteria.</title>
        <authorList>
            <person name="Winkel M."/>
            <person name="Salman V."/>
            <person name="Woyke T."/>
            <person name="Schulz-Vogt H."/>
            <person name="Richter M."/>
            <person name="Flood B."/>
            <person name="Bailey J."/>
            <person name="Amann R."/>
            <person name="Mussmann M."/>
        </authorList>
    </citation>
    <scope>NUCLEOTIDE SEQUENCE [LARGE SCALE GENOMIC DNA]</scope>
    <source>
        <strain evidence="1 2">THI036</strain>
    </source>
</reference>
<dbReference type="InterPro" id="IPR018636">
    <property type="entry name" value="DUF2058"/>
</dbReference>
<gene>
    <name evidence="1" type="ORF">THIOM_002800</name>
</gene>
<accession>A0A176S045</accession>
<sequence>MAAKAREEEIAQAKKLNQQKEAERLQKALLAQVSDMIQRHQVNDLKADIAYHFLEGKIVKKIFVNAKQQKQLSNGDLAITVLDDSHYIVPVPIAEKILARLPQVVVYLKKNEEKASDVDEQAYADYPVPDDLMW</sequence>
<protein>
    <submittedName>
        <fullName evidence="1">Nucleoprotein/polynucleotide-associated enzyme</fullName>
    </submittedName>
</protein>
<dbReference type="EMBL" id="LUTY01001638">
    <property type="protein sequence ID" value="OAD21431.1"/>
    <property type="molecule type" value="Genomic_DNA"/>
</dbReference>
<comment type="caution">
    <text evidence="1">The sequence shown here is derived from an EMBL/GenBank/DDBJ whole genome shotgun (WGS) entry which is preliminary data.</text>
</comment>
<dbReference type="AlphaFoldDB" id="A0A176S045"/>
<evidence type="ECO:0000313" key="1">
    <source>
        <dbReference type="EMBL" id="OAD21431.1"/>
    </source>
</evidence>
<dbReference type="Proteomes" id="UP000076962">
    <property type="component" value="Unassembled WGS sequence"/>
</dbReference>
<keyword evidence="2" id="KW-1185">Reference proteome</keyword>
<organism evidence="1 2">
    <name type="scientific">Candidatus Thiomargarita nelsonii</name>
    <dbReference type="NCBI Taxonomy" id="1003181"/>
    <lineage>
        <taxon>Bacteria</taxon>
        <taxon>Pseudomonadati</taxon>
        <taxon>Pseudomonadota</taxon>
        <taxon>Gammaproteobacteria</taxon>
        <taxon>Thiotrichales</taxon>
        <taxon>Thiotrichaceae</taxon>
        <taxon>Thiomargarita</taxon>
    </lineage>
</organism>
<evidence type="ECO:0000313" key="2">
    <source>
        <dbReference type="Proteomes" id="UP000076962"/>
    </source>
</evidence>